<keyword evidence="1" id="KW-0378">Hydrolase</keyword>
<dbReference type="InterPro" id="IPR016130">
    <property type="entry name" value="Tyr_Pase_AS"/>
</dbReference>
<dbReference type="Pfam" id="PF22784">
    <property type="entry name" value="PTP-SAK"/>
    <property type="match status" value="1"/>
</dbReference>
<dbReference type="InterPro" id="IPR057023">
    <property type="entry name" value="PTP-SAK"/>
</dbReference>
<evidence type="ECO:0000259" key="2">
    <source>
        <dbReference type="PROSITE" id="PS50056"/>
    </source>
</evidence>
<sequence>MVQFAIYALPVGNGTVALSPLPGRSGGYVRDLGIIRDWQPDLVISMTTGVEILQEGAGGLGDDLRAHNIEWAHLPVADFGAPSPATDVAWIKVSATATRILSRAGRVLVHCRGGCGRSGMIVLRLMVENGELPETALSRLRAVRPCAVETEGQMDWATFPQSSS</sequence>
<dbReference type="Gene3D" id="3.90.190.10">
    <property type="entry name" value="Protein tyrosine phosphatase superfamily"/>
    <property type="match status" value="1"/>
</dbReference>
<dbReference type="InterPro" id="IPR050561">
    <property type="entry name" value="PTP"/>
</dbReference>
<keyword evidence="4" id="KW-1185">Reference proteome</keyword>
<dbReference type="PROSITE" id="PS00383">
    <property type="entry name" value="TYR_PHOSPHATASE_1"/>
    <property type="match status" value="1"/>
</dbReference>
<dbReference type="EMBL" id="CYUD01000011">
    <property type="protein sequence ID" value="CUK11210.1"/>
    <property type="molecule type" value="Genomic_DNA"/>
</dbReference>
<accession>A0A0P1IGC3</accession>
<dbReference type="SUPFAM" id="SSF52799">
    <property type="entry name" value="(Phosphotyrosine protein) phosphatases II"/>
    <property type="match status" value="1"/>
</dbReference>
<evidence type="ECO:0000256" key="1">
    <source>
        <dbReference type="ARBA" id="ARBA00022801"/>
    </source>
</evidence>
<gene>
    <name evidence="3" type="ORF">RUE5091_03391</name>
</gene>
<dbReference type="PROSITE" id="PS50056">
    <property type="entry name" value="TYR_PHOSPHATASE_2"/>
    <property type="match status" value="1"/>
</dbReference>
<dbReference type="GO" id="GO:0016791">
    <property type="term" value="F:phosphatase activity"/>
    <property type="evidence" value="ECO:0007669"/>
    <property type="project" value="UniProtKB-ARBA"/>
</dbReference>
<dbReference type="InterPro" id="IPR029021">
    <property type="entry name" value="Prot-tyrosine_phosphatase-like"/>
</dbReference>
<organism evidence="3 4">
    <name type="scientific">Ruegeria denitrificans</name>
    <dbReference type="NCBI Taxonomy" id="1715692"/>
    <lineage>
        <taxon>Bacteria</taxon>
        <taxon>Pseudomonadati</taxon>
        <taxon>Pseudomonadota</taxon>
        <taxon>Alphaproteobacteria</taxon>
        <taxon>Rhodobacterales</taxon>
        <taxon>Roseobacteraceae</taxon>
        <taxon>Ruegeria</taxon>
    </lineage>
</organism>
<protein>
    <submittedName>
        <fullName evidence="3">Dual specificity phosphatase, catalytic domain</fullName>
    </submittedName>
</protein>
<dbReference type="Proteomes" id="UP000051260">
    <property type="component" value="Unassembled WGS sequence"/>
</dbReference>
<dbReference type="OrthoDB" id="9806482at2"/>
<dbReference type="PANTHER" id="PTHR23339">
    <property type="entry name" value="TYROSINE SPECIFIC PROTEIN PHOSPHATASE AND DUAL SPECIFICITY PROTEIN PHOSPHATASE"/>
    <property type="match status" value="1"/>
</dbReference>
<name>A0A0P1IGC3_9RHOB</name>
<feature type="domain" description="Tyrosine specific protein phosphatases" evidence="2">
    <location>
        <begin position="88"/>
        <end position="155"/>
    </location>
</feature>
<evidence type="ECO:0000313" key="3">
    <source>
        <dbReference type="EMBL" id="CUK11210.1"/>
    </source>
</evidence>
<dbReference type="RefSeq" id="WP_058283056.1">
    <property type="nucleotide sequence ID" value="NZ_CYUD01000011.1"/>
</dbReference>
<proteinExistence type="predicted"/>
<dbReference type="InterPro" id="IPR000387">
    <property type="entry name" value="Tyr_Pase_dom"/>
</dbReference>
<dbReference type="AlphaFoldDB" id="A0A0P1IGC3"/>
<evidence type="ECO:0000313" key="4">
    <source>
        <dbReference type="Proteomes" id="UP000051260"/>
    </source>
</evidence>
<reference evidence="4" key="1">
    <citation type="submission" date="2015-09" db="EMBL/GenBank/DDBJ databases">
        <authorList>
            <person name="Rodrigo-Torres L."/>
            <person name="Arahal D.R."/>
        </authorList>
    </citation>
    <scope>NUCLEOTIDE SEQUENCE [LARGE SCALE GENOMIC DNA]</scope>
    <source>
        <strain evidence="4">CECT 5091</strain>
    </source>
</reference>
<dbReference type="STRING" id="1715692.RUE5091_03391"/>